<organism evidence="9 10">
    <name type="scientific">Bacillus cereus</name>
    <dbReference type="NCBI Taxonomy" id="1396"/>
    <lineage>
        <taxon>Bacteria</taxon>
        <taxon>Bacillati</taxon>
        <taxon>Bacillota</taxon>
        <taxon>Bacilli</taxon>
        <taxon>Bacillales</taxon>
        <taxon>Bacillaceae</taxon>
        <taxon>Bacillus</taxon>
        <taxon>Bacillus cereus group</taxon>
    </lineage>
</organism>
<feature type="transmembrane region" description="Helical" evidence="7">
    <location>
        <begin position="121"/>
        <end position="143"/>
    </location>
</feature>
<protein>
    <recommendedName>
        <fullName evidence="8">Acyltransferase 3 domain-containing protein</fullName>
    </recommendedName>
</protein>
<feature type="transmembrane region" description="Helical" evidence="7">
    <location>
        <begin position="181"/>
        <end position="206"/>
    </location>
</feature>
<comment type="similarity">
    <text evidence="2">Belongs to the acyltransferase 3 family.</text>
</comment>
<comment type="subcellular location">
    <subcellularLocation>
        <location evidence="1">Cell membrane</location>
        <topology evidence="1">Multi-pass membrane protein</topology>
    </subcellularLocation>
</comment>
<dbReference type="PANTHER" id="PTHR40074">
    <property type="entry name" value="O-ACETYLTRANSFERASE WECH"/>
    <property type="match status" value="1"/>
</dbReference>
<reference evidence="9 10" key="1">
    <citation type="submission" date="2017-09" db="EMBL/GenBank/DDBJ databases">
        <title>Large-scale bioinformatics analysis of Bacillus genomes uncovers conserved roles of natural products in bacterial physiology.</title>
        <authorList>
            <consortium name="Agbiome Team Llc"/>
            <person name="Bleich R.M."/>
            <person name="Grubbs K.J."/>
            <person name="Santa Maria K.C."/>
            <person name="Allen S.E."/>
            <person name="Farag S."/>
            <person name="Shank E.A."/>
            <person name="Bowers A."/>
        </authorList>
    </citation>
    <scope>NUCLEOTIDE SEQUENCE [LARGE SCALE GENOMIC DNA]</scope>
    <source>
        <strain evidence="9 10">AFS041711</strain>
    </source>
</reference>
<dbReference type="RefSeq" id="WP_098783212.1">
    <property type="nucleotide sequence ID" value="NZ_NULI01000117.1"/>
</dbReference>
<dbReference type="Pfam" id="PF01757">
    <property type="entry name" value="Acyl_transf_3"/>
    <property type="match status" value="1"/>
</dbReference>
<feature type="transmembrane region" description="Helical" evidence="7">
    <location>
        <begin position="218"/>
        <end position="240"/>
    </location>
</feature>
<evidence type="ECO:0000256" key="4">
    <source>
        <dbReference type="ARBA" id="ARBA00022692"/>
    </source>
</evidence>
<feature type="domain" description="Acyltransferase 3" evidence="8">
    <location>
        <begin position="5"/>
        <end position="319"/>
    </location>
</feature>
<evidence type="ECO:0000313" key="9">
    <source>
        <dbReference type="EMBL" id="PGS77202.1"/>
    </source>
</evidence>
<feature type="transmembrane region" description="Helical" evidence="7">
    <location>
        <begin position="303"/>
        <end position="322"/>
    </location>
</feature>
<feature type="transmembrane region" description="Helical" evidence="7">
    <location>
        <begin position="246"/>
        <end position="266"/>
    </location>
</feature>
<dbReference type="EMBL" id="NULI01000117">
    <property type="protein sequence ID" value="PGS77202.1"/>
    <property type="molecule type" value="Genomic_DNA"/>
</dbReference>
<dbReference type="InterPro" id="IPR002656">
    <property type="entry name" value="Acyl_transf_3_dom"/>
</dbReference>
<evidence type="ECO:0000313" key="10">
    <source>
        <dbReference type="Proteomes" id="UP000224203"/>
    </source>
</evidence>
<gene>
    <name evidence="9" type="ORF">COC69_20675</name>
</gene>
<dbReference type="PANTHER" id="PTHR40074:SF2">
    <property type="entry name" value="O-ACETYLTRANSFERASE WECH"/>
    <property type="match status" value="1"/>
</dbReference>
<evidence type="ECO:0000259" key="8">
    <source>
        <dbReference type="Pfam" id="PF01757"/>
    </source>
</evidence>
<evidence type="ECO:0000256" key="5">
    <source>
        <dbReference type="ARBA" id="ARBA00022989"/>
    </source>
</evidence>
<evidence type="ECO:0000256" key="3">
    <source>
        <dbReference type="ARBA" id="ARBA00022475"/>
    </source>
</evidence>
<dbReference type="GO" id="GO:0009246">
    <property type="term" value="P:enterobacterial common antigen biosynthetic process"/>
    <property type="evidence" value="ECO:0007669"/>
    <property type="project" value="TreeGrafter"/>
</dbReference>
<feature type="transmembrane region" description="Helical" evidence="7">
    <location>
        <begin position="80"/>
        <end position="101"/>
    </location>
</feature>
<name>A0A9X7CKM1_BACCE</name>
<feature type="transmembrane region" description="Helical" evidence="7">
    <location>
        <begin position="278"/>
        <end position="297"/>
    </location>
</feature>
<evidence type="ECO:0000256" key="1">
    <source>
        <dbReference type="ARBA" id="ARBA00004651"/>
    </source>
</evidence>
<keyword evidence="3" id="KW-1003">Cell membrane</keyword>
<evidence type="ECO:0000256" key="7">
    <source>
        <dbReference type="SAM" id="Phobius"/>
    </source>
</evidence>
<comment type="caution">
    <text evidence="9">The sequence shown here is derived from an EMBL/GenBank/DDBJ whole genome shotgun (WGS) entry which is preliminary data.</text>
</comment>
<keyword evidence="6 7" id="KW-0472">Membrane</keyword>
<proteinExistence type="inferred from homology"/>
<dbReference type="AlphaFoldDB" id="A0A9X7CKM1"/>
<feature type="transmembrane region" description="Helical" evidence="7">
    <location>
        <begin position="150"/>
        <end position="169"/>
    </location>
</feature>
<dbReference type="GO" id="GO:0005886">
    <property type="term" value="C:plasma membrane"/>
    <property type="evidence" value="ECO:0007669"/>
    <property type="project" value="UniProtKB-SubCell"/>
</dbReference>
<feature type="transmembrane region" description="Helical" evidence="7">
    <location>
        <begin position="5"/>
        <end position="23"/>
    </location>
</feature>
<dbReference type="GO" id="GO:0016413">
    <property type="term" value="F:O-acetyltransferase activity"/>
    <property type="evidence" value="ECO:0007669"/>
    <property type="project" value="TreeGrafter"/>
</dbReference>
<keyword evidence="5 7" id="KW-1133">Transmembrane helix</keyword>
<evidence type="ECO:0000256" key="6">
    <source>
        <dbReference type="ARBA" id="ARBA00023136"/>
    </source>
</evidence>
<sequence>MRHNVAIDITRVIAAILVITIHTDPLSHYSQDGNYFLVSVLARVAVPFFFVTSGYFFVLKVHIKHSLKENLSRVVQVISRLVKLYVIWTLIYFLFQMYSWIKSGESWGFWLVYFQKTFFEGSYYTLWYLPALIFAIAFSFVLFKLCKPRIVLGITLILFICGTFMQTYFDIFGLKEFFSWYYTIFLTTRNGLFFGSFFVSLGMYIAYLKKRNSQKYNIVGLSLSFGLLIVEVFSVQHLTFTKGNGMWFMLAPATYFLFMALMNINLEKHSCYQNLRSLSFLMYVSHGLFLILFSKLYAIDSLLYFTFVLLGTYIFSIVLLSISRKIVYFKKLY</sequence>
<accession>A0A9X7CKM1</accession>
<evidence type="ECO:0000256" key="2">
    <source>
        <dbReference type="ARBA" id="ARBA00007400"/>
    </source>
</evidence>
<dbReference type="Proteomes" id="UP000224203">
    <property type="component" value="Unassembled WGS sequence"/>
</dbReference>
<feature type="transmembrane region" description="Helical" evidence="7">
    <location>
        <begin position="35"/>
        <end position="59"/>
    </location>
</feature>
<keyword evidence="4 7" id="KW-0812">Transmembrane</keyword>